<dbReference type="GO" id="GO:0005829">
    <property type="term" value="C:cytosol"/>
    <property type="evidence" value="ECO:0007669"/>
    <property type="project" value="Ensembl"/>
</dbReference>
<dbReference type="GO" id="GO:0005783">
    <property type="term" value="C:endoplasmic reticulum"/>
    <property type="evidence" value="ECO:0007669"/>
    <property type="project" value="Ensembl"/>
</dbReference>
<organism evidence="4 6">
    <name type="scientific">Bos indicus x Bos taurus</name>
    <name type="common">Hybrid cattle</name>
    <dbReference type="NCBI Taxonomy" id="30522"/>
    <lineage>
        <taxon>Eukaryota</taxon>
        <taxon>Metazoa</taxon>
        <taxon>Chordata</taxon>
        <taxon>Craniata</taxon>
        <taxon>Vertebrata</taxon>
        <taxon>Euteleostomi</taxon>
        <taxon>Mammalia</taxon>
        <taxon>Eutheria</taxon>
        <taxon>Laurasiatheria</taxon>
        <taxon>Artiodactyla</taxon>
        <taxon>Ruminantia</taxon>
        <taxon>Pecora</taxon>
        <taxon>Bovidae</taxon>
        <taxon>Bovinae</taxon>
        <taxon>Bos</taxon>
    </lineage>
</organism>
<sequence>MGGPLMWALLLPLLLHQAGSQTSSCSVLSGYMDWTKEYFDTCLNFSGKILTQLPQNQSLRARSVQLLDLSANGLQRLPWSFFRDLEQLQLLIVTNNSLDFVDRALAKRCGLELLADCSCALLDWHTDRQDNCSGPELPRCLDVPTGAWHNLSVFLDVSCPSGLTKIAIGALAASGSLLLVLAIAGPVLAWRFCRHRMDQNLSKTWASQDGSRSGSGRQPRYSSQGRRPKSPANTPPRSSTPDYENMFVGPPAARHQWDELRSPPSEGGDFYMTYDSLQHESQPVYCNLQSLSQVPLDDEEPPSQMPGIQSWPPRQPTPASEGSL</sequence>
<evidence type="ECO:0000313" key="5">
    <source>
        <dbReference type="Proteomes" id="UP000314981"/>
    </source>
</evidence>
<evidence type="ECO:0000313" key="4">
    <source>
        <dbReference type="Ensembl" id="ENSBIXP00005032920.1"/>
    </source>
</evidence>
<dbReference type="InterPro" id="IPR001611">
    <property type="entry name" value="Leu-rich_rpt"/>
</dbReference>
<keyword evidence="2" id="KW-1133">Transmembrane helix</keyword>
<dbReference type="GO" id="GO:0015630">
    <property type="term" value="C:microtubule cytoskeleton"/>
    <property type="evidence" value="ECO:0007669"/>
    <property type="project" value="Ensembl"/>
</dbReference>
<feature type="compositionally biased region" description="Low complexity" evidence="1">
    <location>
        <begin position="210"/>
        <end position="225"/>
    </location>
</feature>
<dbReference type="Ensembl" id="ENSBIXT00005044195.1">
    <property type="protein sequence ID" value="ENSBIXP00005032920.1"/>
    <property type="gene ID" value="ENSBIXG00005013526.1"/>
</dbReference>
<keyword evidence="2" id="KW-0472">Membrane</keyword>
<dbReference type="OMA" id="WHNVSAF"/>
<proteinExistence type="predicted"/>
<dbReference type="Ensembl" id="ENSBIXT00000038907.1">
    <property type="protein sequence ID" value="ENSBIXP00000023358.1"/>
    <property type="gene ID" value="ENSBIXG00000025853.1"/>
</dbReference>
<gene>
    <name evidence="4" type="primary">LRRC25</name>
</gene>
<evidence type="ECO:0000256" key="1">
    <source>
        <dbReference type="SAM" id="MobiDB-lite"/>
    </source>
</evidence>
<dbReference type="AlphaFoldDB" id="A0A4W2HKC3"/>
<dbReference type="PANTHER" id="PTHR20878:SF0">
    <property type="entry name" value="LEUCINE-RICH REPEAT-CONTAINING PROTEIN 25"/>
    <property type="match status" value="1"/>
</dbReference>
<evidence type="ECO:0000256" key="2">
    <source>
        <dbReference type="SAM" id="Phobius"/>
    </source>
</evidence>
<protein>
    <submittedName>
        <fullName evidence="4">Leucine rich repeat containing 25</fullName>
    </submittedName>
</protein>
<accession>A0A4W2HKC3</accession>
<evidence type="ECO:0000313" key="6">
    <source>
        <dbReference type="Proteomes" id="UP000429181"/>
    </source>
</evidence>
<feature type="compositionally biased region" description="Polar residues" evidence="1">
    <location>
        <begin position="231"/>
        <end position="242"/>
    </location>
</feature>
<dbReference type="Gene3D" id="3.80.10.10">
    <property type="entry name" value="Ribonuclease Inhibitor"/>
    <property type="match status" value="1"/>
</dbReference>
<name>A0A4W2HKC3_BOBOX</name>
<keyword evidence="5" id="KW-1185">Reference proteome</keyword>
<reference evidence="4" key="2">
    <citation type="submission" date="2025-05" db="UniProtKB">
        <authorList>
            <consortium name="Ensembl"/>
        </authorList>
    </citation>
    <scope>IDENTIFICATION</scope>
</reference>
<feature type="transmembrane region" description="Helical" evidence="2">
    <location>
        <begin position="166"/>
        <end position="190"/>
    </location>
</feature>
<reference evidence="5 6" key="1">
    <citation type="submission" date="2018-11" db="EMBL/GenBank/DDBJ databases">
        <title>Haplotype-resolved cattle genomes.</title>
        <authorList>
            <person name="Low W.Y."/>
            <person name="Tearle R."/>
            <person name="Bickhart D.M."/>
            <person name="Rosen B.D."/>
            <person name="Koren S."/>
            <person name="Rhie A."/>
            <person name="Hiendleder S."/>
            <person name="Phillippy A.M."/>
            <person name="Smith T.P.L."/>
            <person name="Williams J.L."/>
        </authorList>
    </citation>
    <scope>NUCLEOTIDE SEQUENCE [LARGE SCALE GENOMIC DNA]</scope>
</reference>
<dbReference type="Proteomes" id="UP000314981">
    <property type="component" value="Chromosome 7"/>
</dbReference>
<dbReference type="Pfam" id="PF13855">
    <property type="entry name" value="LRR_8"/>
    <property type="match status" value="1"/>
</dbReference>
<dbReference type="PANTHER" id="PTHR20878">
    <property type="entry name" value="LEUCINE-RICH REPEAT CONTAINING PROTEIN 25"/>
    <property type="match status" value="1"/>
</dbReference>
<feature type="chain" id="PRO_5044611887" evidence="3">
    <location>
        <begin position="21"/>
        <end position="324"/>
    </location>
</feature>
<dbReference type="InterPro" id="IPR032675">
    <property type="entry name" value="LRR_dom_sf"/>
</dbReference>
<evidence type="ECO:0000256" key="3">
    <source>
        <dbReference type="SAM" id="SignalP"/>
    </source>
</evidence>
<keyword evidence="3" id="KW-0732">Signal</keyword>
<dbReference type="SUPFAM" id="SSF52058">
    <property type="entry name" value="L domain-like"/>
    <property type="match status" value="1"/>
</dbReference>
<feature type="signal peptide" evidence="3">
    <location>
        <begin position="1"/>
        <end position="20"/>
    </location>
</feature>
<feature type="region of interest" description="Disordered" evidence="1">
    <location>
        <begin position="292"/>
        <end position="324"/>
    </location>
</feature>
<dbReference type="InterPro" id="IPR039243">
    <property type="entry name" value="LRRC25"/>
</dbReference>
<dbReference type="GeneTree" id="ENSGT00390000004001"/>
<keyword evidence="2" id="KW-0812">Transmembrane</keyword>
<feature type="region of interest" description="Disordered" evidence="1">
    <location>
        <begin position="203"/>
        <end position="249"/>
    </location>
</feature>
<dbReference type="STRING" id="30522.A0A4W2HKC3"/>
<dbReference type="Proteomes" id="UP000429181">
    <property type="component" value="Chromosome 7"/>
</dbReference>